<name>A0AA35RWD8_GEOBA</name>
<protein>
    <submittedName>
        <fullName evidence="2">YLP motif-containing protein 1</fullName>
    </submittedName>
</protein>
<evidence type="ECO:0000313" key="3">
    <source>
        <dbReference type="Proteomes" id="UP001174909"/>
    </source>
</evidence>
<reference evidence="2" key="1">
    <citation type="submission" date="2023-03" db="EMBL/GenBank/DDBJ databases">
        <authorList>
            <person name="Steffen K."/>
            <person name="Cardenas P."/>
        </authorList>
    </citation>
    <scope>NUCLEOTIDE SEQUENCE</scope>
</reference>
<dbReference type="Proteomes" id="UP001174909">
    <property type="component" value="Unassembled WGS sequence"/>
</dbReference>
<organism evidence="2 3">
    <name type="scientific">Geodia barretti</name>
    <name type="common">Barrett's horny sponge</name>
    <dbReference type="NCBI Taxonomy" id="519541"/>
    <lineage>
        <taxon>Eukaryota</taxon>
        <taxon>Metazoa</taxon>
        <taxon>Porifera</taxon>
        <taxon>Demospongiae</taxon>
        <taxon>Heteroscleromorpha</taxon>
        <taxon>Tetractinellida</taxon>
        <taxon>Astrophorina</taxon>
        <taxon>Geodiidae</taxon>
        <taxon>Geodia</taxon>
    </lineage>
</organism>
<evidence type="ECO:0000313" key="2">
    <source>
        <dbReference type="EMBL" id="CAI8018457.1"/>
    </source>
</evidence>
<comment type="caution">
    <text evidence="2">The sequence shown here is derived from an EMBL/GenBank/DDBJ whole genome shotgun (WGS) entry which is preliminary data.</text>
</comment>
<proteinExistence type="predicted"/>
<dbReference type="EMBL" id="CASHTH010001688">
    <property type="protein sequence ID" value="CAI8018457.1"/>
    <property type="molecule type" value="Genomic_DNA"/>
</dbReference>
<feature type="region of interest" description="Disordered" evidence="1">
    <location>
        <begin position="1"/>
        <end position="39"/>
    </location>
</feature>
<keyword evidence="3" id="KW-1185">Reference proteome</keyword>
<gene>
    <name evidence="2" type="ORF">GBAR_LOCUS11204</name>
</gene>
<feature type="compositionally biased region" description="Polar residues" evidence="1">
    <location>
        <begin position="18"/>
        <end position="32"/>
    </location>
</feature>
<sequence>MECAGSESEGEEEVEANIESQQPSLQLTNQNPDGVVKSRWEDASDERLDRLDAVGTFRKRKRLQSEQEDDNEEEEELSLLEYLRRRDKKIATGKKKKRVRWADLEAKKEEERQKREVGFCIGGTWGQVTEEEAQAILRGTSPTSGGRD</sequence>
<dbReference type="AlphaFoldDB" id="A0AA35RWD8"/>
<evidence type="ECO:0000256" key="1">
    <source>
        <dbReference type="SAM" id="MobiDB-lite"/>
    </source>
</evidence>
<accession>A0AA35RWD8</accession>